<reference evidence="4" key="1">
    <citation type="submission" date="2020-06" db="EMBL/GenBank/DDBJ databases">
        <authorList>
            <person name="Li T."/>
            <person name="Hu X."/>
            <person name="Zhang T."/>
            <person name="Song X."/>
            <person name="Zhang H."/>
            <person name="Dai N."/>
            <person name="Sheng W."/>
            <person name="Hou X."/>
            <person name="Wei L."/>
        </authorList>
    </citation>
    <scope>NUCLEOTIDE SEQUENCE</scope>
    <source>
        <strain evidence="4">G02</strain>
        <tissue evidence="4">Leaf</tissue>
    </source>
</reference>
<evidence type="ECO:0000313" key="4">
    <source>
        <dbReference type="EMBL" id="KAL0361534.1"/>
    </source>
</evidence>
<feature type="transmembrane region" description="Helical" evidence="2">
    <location>
        <begin position="21"/>
        <end position="41"/>
    </location>
</feature>
<evidence type="ECO:0000256" key="1">
    <source>
        <dbReference type="PROSITE-ProRule" id="PRU00175"/>
    </source>
</evidence>
<dbReference type="InterPro" id="IPR013083">
    <property type="entry name" value="Znf_RING/FYVE/PHD"/>
</dbReference>
<evidence type="ECO:0000259" key="3">
    <source>
        <dbReference type="PROSITE" id="PS50089"/>
    </source>
</evidence>
<dbReference type="SMART" id="SM00184">
    <property type="entry name" value="RING"/>
    <property type="match status" value="1"/>
</dbReference>
<keyword evidence="2" id="KW-0812">Transmembrane</keyword>
<dbReference type="InterPro" id="IPR001841">
    <property type="entry name" value="Znf_RING"/>
</dbReference>
<keyword evidence="2" id="KW-0472">Membrane</keyword>
<dbReference type="Gene3D" id="3.30.40.10">
    <property type="entry name" value="Zinc/RING finger domain, C3HC4 (zinc finger)"/>
    <property type="match status" value="1"/>
</dbReference>
<evidence type="ECO:0000256" key="2">
    <source>
        <dbReference type="SAM" id="Phobius"/>
    </source>
</evidence>
<protein>
    <submittedName>
        <fullName evidence="4">RING-H2 finger protein ATL5</fullName>
    </submittedName>
</protein>
<name>A0AAW2Q1I3_SESRA</name>
<keyword evidence="1" id="KW-0862">Zinc</keyword>
<dbReference type="PANTHER" id="PTHR47662:SF2">
    <property type="entry name" value="RING-H2 FINGER PROTEIN ATL57-LIKE"/>
    <property type="match status" value="1"/>
</dbReference>
<dbReference type="AlphaFoldDB" id="A0AAW2Q1I3"/>
<keyword evidence="2" id="KW-1133">Transmembrane helix</keyword>
<dbReference type="GO" id="GO:0008270">
    <property type="term" value="F:zinc ion binding"/>
    <property type="evidence" value="ECO:0007669"/>
    <property type="project" value="UniProtKB-KW"/>
</dbReference>
<accession>A0AAW2Q1I3</accession>
<proteinExistence type="predicted"/>
<comment type="caution">
    <text evidence="4">The sequence shown here is derived from an EMBL/GenBank/DDBJ whole genome shotgun (WGS) entry which is preliminary data.</text>
</comment>
<dbReference type="PANTHER" id="PTHR47662">
    <property type="entry name" value="RING-TYPE DOMAIN-CONTAINING PROTEIN"/>
    <property type="match status" value="1"/>
</dbReference>
<dbReference type="EMBL" id="JACGWJ010000016">
    <property type="protein sequence ID" value="KAL0361534.1"/>
    <property type="molecule type" value="Genomic_DNA"/>
</dbReference>
<dbReference type="PROSITE" id="PS50089">
    <property type="entry name" value="ZF_RING_2"/>
    <property type="match status" value="1"/>
</dbReference>
<keyword evidence="1" id="KW-0863">Zinc-finger</keyword>
<dbReference type="Pfam" id="PF13639">
    <property type="entry name" value="zf-RING_2"/>
    <property type="match status" value="1"/>
</dbReference>
<keyword evidence="1" id="KW-0479">Metal-binding</keyword>
<gene>
    <name evidence="4" type="ORF">Sradi_3837900</name>
</gene>
<sequence length="212" mass="24297">MRALANFVSCSHKILSILLHKVLPVFIRLVILAVCVLWNYYNLVRTNYKYVSTINEKSPKFSYRKGARPELFECSICLSEFAEGEEGREVVECKHAFHRRCLEMWLRGCYTATCPLCRSLVVPEVVVAERQRVKMQLENYGVEKELALILLNALHVRGSCSYGFFLVSKILVDRSAPKCIILYRLNRDGLELNALGGYLLIVFSIKGIKFLP</sequence>
<dbReference type="SUPFAM" id="SSF57850">
    <property type="entry name" value="RING/U-box"/>
    <property type="match status" value="1"/>
</dbReference>
<organism evidence="4">
    <name type="scientific">Sesamum radiatum</name>
    <name type="common">Black benniseed</name>
    <dbReference type="NCBI Taxonomy" id="300843"/>
    <lineage>
        <taxon>Eukaryota</taxon>
        <taxon>Viridiplantae</taxon>
        <taxon>Streptophyta</taxon>
        <taxon>Embryophyta</taxon>
        <taxon>Tracheophyta</taxon>
        <taxon>Spermatophyta</taxon>
        <taxon>Magnoliopsida</taxon>
        <taxon>eudicotyledons</taxon>
        <taxon>Gunneridae</taxon>
        <taxon>Pentapetalae</taxon>
        <taxon>asterids</taxon>
        <taxon>lamiids</taxon>
        <taxon>Lamiales</taxon>
        <taxon>Pedaliaceae</taxon>
        <taxon>Sesamum</taxon>
    </lineage>
</organism>
<feature type="domain" description="RING-type" evidence="3">
    <location>
        <begin position="74"/>
        <end position="118"/>
    </location>
</feature>
<reference evidence="4" key="2">
    <citation type="journal article" date="2024" name="Plant">
        <title>Genomic evolution and insights into agronomic trait innovations of Sesamum species.</title>
        <authorList>
            <person name="Miao H."/>
            <person name="Wang L."/>
            <person name="Qu L."/>
            <person name="Liu H."/>
            <person name="Sun Y."/>
            <person name="Le M."/>
            <person name="Wang Q."/>
            <person name="Wei S."/>
            <person name="Zheng Y."/>
            <person name="Lin W."/>
            <person name="Duan Y."/>
            <person name="Cao H."/>
            <person name="Xiong S."/>
            <person name="Wang X."/>
            <person name="Wei L."/>
            <person name="Li C."/>
            <person name="Ma Q."/>
            <person name="Ju M."/>
            <person name="Zhao R."/>
            <person name="Li G."/>
            <person name="Mu C."/>
            <person name="Tian Q."/>
            <person name="Mei H."/>
            <person name="Zhang T."/>
            <person name="Gao T."/>
            <person name="Zhang H."/>
        </authorList>
    </citation>
    <scope>NUCLEOTIDE SEQUENCE</scope>
    <source>
        <strain evidence="4">G02</strain>
    </source>
</reference>